<protein>
    <submittedName>
        <fullName evidence="1">Uncharacterized protein</fullName>
    </submittedName>
</protein>
<name>A0A645IS50_9ZZZZ</name>
<organism evidence="1">
    <name type="scientific">bioreactor metagenome</name>
    <dbReference type="NCBI Taxonomy" id="1076179"/>
    <lineage>
        <taxon>unclassified sequences</taxon>
        <taxon>metagenomes</taxon>
        <taxon>ecological metagenomes</taxon>
    </lineage>
</organism>
<reference evidence="1" key="1">
    <citation type="submission" date="2019-08" db="EMBL/GenBank/DDBJ databases">
        <authorList>
            <person name="Kucharzyk K."/>
            <person name="Murdoch R.W."/>
            <person name="Higgins S."/>
            <person name="Loffler F."/>
        </authorList>
    </citation>
    <scope>NUCLEOTIDE SEQUENCE</scope>
</reference>
<evidence type="ECO:0000313" key="1">
    <source>
        <dbReference type="EMBL" id="MPN53209.1"/>
    </source>
</evidence>
<comment type="caution">
    <text evidence="1">The sequence shown here is derived from an EMBL/GenBank/DDBJ whole genome shotgun (WGS) entry which is preliminary data.</text>
</comment>
<sequence>MIENGLIGIILRMAGGEKQDGKTVLAAVYPYQKRYSPKDQRRGACKGCPTSSGTRTCGGIQGFPCYNQRRFARACGGRDNPESPGQRLICQLCLLGLGFSGRTVRPSFRSGKNHDPAWNADRIAAHASADADPCGIVQG</sequence>
<dbReference type="EMBL" id="VSSQ01120092">
    <property type="protein sequence ID" value="MPN53209.1"/>
    <property type="molecule type" value="Genomic_DNA"/>
</dbReference>
<accession>A0A645IS50</accession>
<dbReference type="AlphaFoldDB" id="A0A645IS50"/>
<proteinExistence type="predicted"/>
<gene>
    <name evidence="1" type="ORF">SDC9_200873</name>
</gene>